<feature type="compositionally biased region" description="Basic and acidic residues" evidence="1">
    <location>
        <begin position="194"/>
        <end position="209"/>
    </location>
</feature>
<gene>
    <name evidence="2" type="ORF">FF38_01903</name>
</gene>
<dbReference type="EMBL" id="JRES01000032">
    <property type="protein sequence ID" value="KNC34739.1"/>
    <property type="molecule type" value="Genomic_DNA"/>
</dbReference>
<feature type="compositionally biased region" description="Low complexity" evidence="1">
    <location>
        <begin position="499"/>
        <end position="511"/>
    </location>
</feature>
<evidence type="ECO:0000313" key="2">
    <source>
        <dbReference type="EMBL" id="KNC34739.1"/>
    </source>
</evidence>
<feature type="region of interest" description="Disordered" evidence="1">
    <location>
        <begin position="279"/>
        <end position="360"/>
    </location>
</feature>
<feature type="region of interest" description="Disordered" evidence="1">
    <location>
        <begin position="182"/>
        <end position="209"/>
    </location>
</feature>
<keyword evidence="3" id="KW-1185">Reference proteome</keyword>
<comment type="caution">
    <text evidence="2">The sequence shown here is derived from an EMBL/GenBank/DDBJ whole genome shotgun (WGS) entry which is preliminary data.</text>
</comment>
<dbReference type="OrthoDB" id="7791718at2759"/>
<dbReference type="Proteomes" id="UP000037069">
    <property type="component" value="Unassembled WGS sequence"/>
</dbReference>
<reference evidence="2 3" key="1">
    <citation type="journal article" date="2015" name="Nat. Commun.">
        <title>Lucilia cuprina genome unlocks parasitic fly biology to underpin future interventions.</title>
        <authorList>
            <person name="Anstead C.A."/>
            <person name="Korhonen P.K."/>
            <person name="Young N.D."/>
            <person name="Hall R.S."/>
            <person name="Jex A.R."/>
            <person name="Murali S.C."/>
            <person name="Hughes D.S."/>
            <person name="Lee S.F."/>
            <person name="Perry T."/>
            <person name="Stroehlein A.J."/>
            <person name="Ansell B.R."/>
            <person name="Breugelmans B."/>
            <person name="Hofmann A."/>
            <person name="Qu J."/>
            <person name="Dugan S."/>
            <person name="Lee S.L."/>
            <person name="Chao H."/>
            <person name="Dinh H."/>
            <person name="Han Y."/>
            <person name="Doddapaneni H.V."/>
            <person name="Worley K.C."/>
            <person name="Muzny D.M."/>
            <person name="Ioannidis P."/>
            <person name="Waterhouse R.M."/>
            <person name="Zdobnov E.M."/>
            <person name="James P.J."/>
            <person name="Bagnall N.H."/>
            <person name="Kotze A.C."/>
            <person name="Gibbs R.A."/>
            <person name="Richards S."/>
            <person name="Batterham P."/>
            <person name="Gasser R.B."/>
        </authorList>
    </citation>
    <scope>NUCLEOTIDE SEQUENCE [LARGE SCALE GENOMIC DNA]</scope>
    <source>
        <strain evidence="2 3">LS</strain>
        <tissue evidence="2">Full body</tissue>
    </source>
</reference>
<sequence length="529" mass="62863">MLNGKFFTGLPPKMIDRGGTGGRNRMESHFFWPDDTKVDTAVESRIKRRNSVQLANTERPLYEKQTSVADIDVDTKKRFSKEFSQSSIQFYDNLNDNRSNSRRSMLRNSVGNKKMEIAEKPTKTKLELPESIVDEAYTTAKKKQAYTSKIEFYDYVNDREEPQNNRNNLRKPKMDMNDKREMELNSKNSPKLQVKRDVRSLSEEKEQRKINNREVNAVERSSNDYYNQRERDMILNNEERYLKSRRSVEPRTNVSPKRGLAKTTNNCLQRYSSERDIYREPSFERRKPSYYENTRETRDYRRDAATPERYENRRFSQRDETLEDNSYYRRERDEPIRINRNNNRQYYDSPEERDVEYQHEEEIRSRMRNVHLKSPPIRKQYFPPEEYYDDEPQQHYYRHNDQNKTPTTRGSSHQRIDYNEREDNEVDLPYENYNSNKRLNNNNSSINKINNQIQQRPESAPTSPPPSDAESINATKSQKHLRSSLCFNNGEIIGANDATQSPTSTSQYPTQRRNARSSATQRVSVGLPD</sequence>
<feature type="compositionally biased region" description="Low complexity" evidence="1">
    <location>
        <begin position="432"/>
        <end position="456"/>
    </location>
</feature>
<dbReference type="AlphaFoldDB" id="A0A0L0CTM1"/>
<feature type="compositionally biased region" description="Polar residues" evidence="1">
    <location>
        <begin position="403"/>
        <end position="413"/>
    </location>
</feature>
<evidence type="ECO:0000313" key="3">
    <source>
        <dbReference type="Proteomes" id="UP000037069"/>
    </source>
</evidence>
<protein>
    <submittedName>
        <fullName evidence="2">Uncharacterized protein</fullName>
    </submittedName>
</protein>
<evidence type="ECO:0000256" key="1">
    <source>
        <dbReference type="SAM" id="MobiDB-lite"/>
    </source>
</evidence>
<feature type="region of interest" description="Disordered" evidence="1">
    <location>
        <begin position="397"/>
        <end position="480"/>
    </location>
</feature>
<proteinExistence type="predicted"/>
<feature type="region of interest" description="Disordered" evidence="1">
    <location>
        <begin position="493"/>
        <end position="529"/>
    </location>
</feature>
<feature type="compositionally biased region" description="Basic and acidic residues" evidence="1">
    <location>
        <begin position="350"/>
        <end position="360"/>
    </location>
</feature>
<feature type="compositionally biased region" description="Basic and acidic residues" evidence="1">
    <location>
        <begin position="279"/>
        <end position="337"/>
    </location>
</feature>
<organism evidence="2 3">
    <name type="scientific">Lucilia cuprina</name>
    <name type="common">Green bottle fly</name>
    <name type="synonym">Australian sheep blowfly</name>
    <dbReference type="NCBI Taxonomy" id="7375"/>
    <lineage>
        <taxon>Eukaryota</taxon>
        <taxon>Metazoa</taxon>
        <taxon>Ecdysozoa</taxon>
        <taxon>Arthropoda</taxon>
        <taxon>Hexapoda</taxon>
        <taxon>Insecta</taxon>
        <taxon>Pterygota</taxon>
        <taxon>Neoptera</taxon>
        <taxon>Endopterygota</taxon>
        <taxon>Diptera</taxon>
        <taxon>Brachycera</taxon>
        <taxon>Muscomorpha</taxon>
        <taxon>Oestroidea</taxon>
        <taxon>Calliphoridae</taxon>
        <taxon>Luciliinae</taxon>
        <taxon>Lucilia</taxon>
    </lineage>
</organism>
<dbReference type="OMA" id="YSSERDI"/>
<name>A0A0L0CTM1_LUCCU</name>
<accession>A0A0L0CTM1</accession>